<dbReference type="RefSeq" id="XP_005645668.1">
    <property type="nucleotide sequence ID" value="XM_005645611.1"/>
</dbReference>
<dbReference type="Pfam" id="PF00069">
    <property type="entry name" value="Pkinase"/>
    <property type="match status" value="1"/>
</dbReference>
<dbReference type="PROSITE" id="PS50011">
    <property type="entry name" value="PROTEIN_KINASE_DOM"/>
    <property type="match status" value="1"/>
</dbReference>
<protein>
    <recommendedName>
        <fullName evidence="3">Protein kinase domain-containing protein</fullName>
    </recommendedName>
</protein>
<dbReference type="Gene3D" id="1.10.510.10">
    <property type="entry name" value="Transferase(Phosphotransferase) domain 1"/>
    <property type="match status" value="1"/>
</dbReference>
<dbReference type="GO" id="GO:0005524">
    <property type="term" value="F:ATP binding"/>
    <property type="evidence" value="ECO:0007669"/>
    <property type="project" value="InterPro"/>
</dbReference>
<evidence type="ECO:0000313" key="4">
    <source>
        <dbReference type="EMBL" id="EIE21124.1"/>
    </source>
</evidence>
<dbReference type="SMART" id="SM00220">
    <property type="entry name" value="S_TKc"/>
    <property type="match status" value="1"/>
</dbReference>
<gene>
    <name evidence="4" type="ORF">COCSUDRAFT_43470</name>
</gene>
<dbReference type="InterPro" id="IPR052751">
    <property type="entry name" value="Plant_MAPKKK"/>
</dbReference>
<name>I0YRV5_COCSC</name>
<reference evidence="4 5" key="1">
    <citation type="journal article" date="2012" name="Genome Biol.">
        <title>The genome of the polar eukaryotic microalga coccomyxa subellipsoidea reveals traits of cold adaptation.</title>
        <authorList>
            <person name="Blanc G."/>
            <person name="Agarkova I."/>
            <person name="Grimwood J."/>
            <person name="Kuo A."/>
            <person name="Brueggeman A."/>
            <person name="Dunigan D."/>
            <person name="Gurnon J."/>
            <person name="Ladunga I."/>
            <person name="Lindquist E."/>
            <person name="Lucas S."/>
            <person name="Pangilinan J."/>
            <person name="Proschold T."/>
            <person name="Salamov A."/>
            <person name="Schmutz J."/>
            <person name="Weeks D."/>
            <person name="Yamada T."/>
            <person name="Claverie J.M."/>
            <person name="Grigoriev I."/>
            <person name="Van Etten J."/>
            <person name="Lomsadze A."/>
            <person name="Borodovsky M."/>
        </authorList>
    </citation>
    <scope>NUCLEOTIDE SEQUENCE [LARGE SCALE GENOMIC DNA]</scope>
    <source>
        <strain evidence="4 5">C-169</strain>
    </source>
</reference>
<dbReference type="AlphaFoldDB" id="I0YRV5"/>
<keyword evidence="5" id="KW-1185">Reference proteome</keyword>
<dbReference type="OrthoDB" id="1248231at2759"/>
<organism evidence="4 5">
    <name type="scientific">Coccomyxa subellipsoidea (strain C-169)</name>
    <name type="common">Green microalga</name>
    <dbReference type="NCBI Taxonomy" id="574566"/>
    <lineage>
        <taxon>Eukaryota</taxon>
        <taxon>Viridiplantae</taxon>
        <taxon>Chlorophyta</taxon>
        <taxon>core chlorophytes</taxon>
        <taxon>Trebouxiophyceae</taxon>
        <taxon>Trebouxiophyceae incertae sedis</taxon>
        <taxon>Coccomyxaceae</taxon>
        <taxon>Coccomyxa</taxon>
        <taxon>Coccomyxa subellipsoidea</taxon>
    </lineage>
</organism>
<keyword evidence="1" id="KW-0175">Coiled coil</keyword>
<dbReference type="InterPro" id="IPR000719">
    <property type="entry name" value="Prot_kinase_dom"/>
</dbReference>
<dbReference type="EMBL" id="AGSI01000013">
    <property type="protein sequence ID" value="EIE21124.1"/>
    <property type="molecule type" value="Genomic_DNA"/>
</dbReference>
<dbReference type="PANTHER" id="PTHR48011">
    <property type="entry name" value="CCR4-NOT TRANSCRIPTIONAL COMPLEX SUBUNIT CAF120-RELATED"/>
    <property type="match status" value="1"/>
</dbReference>
<dbReference type="PROSITE" id="PS00108">
    <property type="entry name" value="PROTEIN_KINASE_ST"/>
    <property type="match status" value="1"/>
</dbReference>
<accession>I0YRV5</accession>
<dbReference type="Proteomes" id="UP000007264">
    <property type="component" value="Unassembled WGS sequence"/>
</dbReference>
<dbReference type="STRING" id="574566.I0YRV5"/>
<dbReference type="eggNOG" id="KOG0575">
    <property type="taxonomic scope" value="Eukaryota"/>
</dbReference>
<evidence type="ECO:0000313" key="5">
    <source>
        <dbReference type="Proteomes" id="UP000007264"/>
    </source>
</evidence>
<evidence type="ECO:0000259" key="3">
    <source>
        <dbReference type="PROSITE" id="PS50011"/>
    </source>
</evidence>
<dbReference type="SUPFAM" id="SSF56112">
    <property type="entry name" value="Protein kinase-like (PK-like)"/>
    <property type="match status" value="1"/>
</dbReference>
<sequence length="662" mass="71724">MVFSQYLQTLWRLISTGGLDQSCSQGSLRSTGDDRCTKIEAPQLTGSAGSHLEGAGMGAKILLLEWQLKEKDEEAAKWRAQAKMLEMNLEAADDDYNDLEGSLKIQTDKIQAMRVCYDALQGSSNAKQARIQELEATVSQREFVNRWQQDELGRIKRRLTEKESIANARRLPRAPQGAKFRVNRNEFTGGGQGCISAVTMTVRLAAKVPHPDAESRAEVAREEAALAAIPPHENIIAAVAWASNSQVGIEEYDVESVEPAFRERDALLLELADHDLGREIWSSRQTSQPTIEKRRALDIACQLTRGLRHIHEAGYIHGDIKEGNLLCFGDTLKIADFGCARRLSDVNDWEGSHIFLTPAVSMRAAKQGKADEMRATCVVIHNLISRRNAVAVLDDQYEGLSGDDKARVDAQCRAVYSEEQLERCSDGQIMDQGLRLAAAEHLELIGIDEIVLVVEGLPQELLAAVLQGINRPSTLCLDTLYKMLAAALDDARWERPASPSTDGWSFAGWEANKASGDQRGNSADEDSSSDDEDISSSDEDSSSADDGDSSSADDEDSSSDDEDDDVTDGDSCRGSWSEDVDSVPSGAGSHSKGGSCSHEDSSCGDSDECCSLASYAVTLCYEAALGSCEEGSGTEEEAGSSDAQASSDAEFAFLMALLLQGP</sequence>
<dbReference type="KEGG" id="csl:COCSUDRAFT_43470"/>
<dbReference type="InterPro" id="IPR011009">
    <property type="entry name" value="Kinase-like_dom_sf"/>
</dbReference>
<proteinExistence type="predicted"/>
<dbReference type="InterPro" id="IPR008271">
    <property type="entry name" value="Ser/Thr_kinase_AS"/>
</dbReference>
<comment type="caution">
    <text evidence="4">The sequence shown here is derived from an EMBL/GenBank/DDBJ whole genome shotgun (WGS) entry which is preliminary data.</text>
</comment>
<feature type="compositionally biased region" description="Acidic residues" evidence="2">
    <location>
        <begin position="523"/>
        <end position="568"/>
    </location>
</feature>
<evidence type="ECO:0000256" key="1">
    <source>
        <dbReference type="SAM" id="Coils"/>
    </source>
</evidence>
<dbReference type="GeneID" id="17039106"/>
<dbReference type="GO" id="GO:0007165">
    <property type="term" value="P:signal transduction"/>
    <property type="evidence" value="ECO:0007669"/>
    <property type="project" value="TreeGrafter"/>
</dbReference>
<evidence type="ECO:0000256" key="2">
    <source>
        <dbReference type="SAM" id="MobiDB-lite"/>
    </source>
</evidence>
<feature type="coiled-coil region" evidence="1">
    <location>
        <begin position="68"/>
        <end position="137"/>
    </location>
</feature>
<dbReference type="PANTHER" id="PTHR48011:SF4">
    <property type="entry name" value="MITOGEN-ACTIVATED PROTEIN KINASE KINASE KINASE 19"/>
    <property type="match status" value="1"/>
</dbReference>
<feature type="domain" description="Protein kinase" evidence="3">
    <location>
        <begin position="165"/>
        <end position="451"/>
    </location>
</feature>
<dbReference type="GO" id="GO:0004672">
    <property type="term" value="F:protein kinase activity"/>
    <property type="evidence" value="ECO:0007669"/>
    <property type="project" value="InterPro"/>
</dbReference>
<feature type="region of interest" description="Disordered" evidence="2">
    <location>
        <begin position="494"/>
        <end position="606"/>
    </location>
</feature>